<proteinExistence type="predicted"/>
<dbReference type="EMBL" id="CM007895">
    <property type="protein sequence ID" value="OTG22308.1"/>
    <property type="molecule type" value="Genomic_DNA"/>
</dbReference>
<dbReference type="Pfam" id="PF12937">
    <property type="entry name" value="F-box-like"/>
    <property type="match status" value="1"/>
</dbReference>
<sequence length="165" mass="18726">MHIELEKCADRWVGCANRFSGEEMTESNNAPSFSDLPEGYVTDILSITSPRDACRASSISKAFHSAADSDAVWDRFLPLDYRQVIARTVSPVVFESKKQLYHRLSESYIILDCGYLTWRVGENAICWGVRNLSIVWDGDTRYWEWGHSPESRSPSLPPSVMLGFI</sequence>
<feature type="domain" description="F-box" evidence="1">
    <location>
        <begin position="30"/>
        <end position="76"/>
    </location>
</feature>
<dbReference type="InterPro" id="IPR001810">
    <property type="entry name" value="F-box_dom"/>
</dbReference>
<reference evidence="3" key="1">
    <citation type="journal article" date="2017" name="Nature">
        <title>The sunflower genome provides insights into oil metabolism, flowering and Asterid evolution.</title>
        <authorList>
            <person name="Badouin H."/>
            <person name="Gouzy J."/>
            <person name="Grassa C.J."/>
            <person name="Murat F."/>
            <person name="Staton S.E."/>
            <person name="Cottret L."/>
            <person name="Lelandais-Briere C."/>
            <person name="Owens G.L."/>
            <person name="Carrere S."/>
            <person name="Mayjonade B."/>
            <person name="Legrand L."/>
            <person name="Gill N."/>
            <person name="Kane N.C."/>
            <person name="Bowers J.E."/>
            <person name="Hubner S."/>
            <person name="Bellec A."/>
            <person name="Berard A."/>
            <person name="Berges H."/>
            <person name="Blanchet N."/>
            <person name="Boniface M.C."/>
            <person name="Brunel D."/>
            <person name="Catrice O."/>
            <person name="Chaidir N."/>
            <person name="Claudel C."/>
            <person name="Donnadieu C."/>
            <person name="Faraut T."/>
            <person name="Fievet G."/>
            <person name="Helmstetter N."/>
            <person name="King M."/>
            <person name="Knapp S.J."/>
            <person name="Lai Z."/>
            <person name="Le Paslier M.C."/>
            <person name="Lippi Y."/>
            <person name="Lorenzon L."/>
            <person name="Mandel J.R."/>
            <person name="Marage G."/>
            <person name="Marchand G."/>
            <person name="Marquand E."/>
            <person name="Bret-Mestries E."/>
            <person name="Morien E."/>
            <person name="Nambeesan S."/>
            <person name="Nguyen T."/>
            <person name="Pegot-Espagnet P."/>
            <person name="Pouilly N."/>
            <person name="Raftis F."/>
            <person name="Sallet E."/>
            <person name="Schiex T."/>
            <person name="Thomas J."/>
            <person name="Vandecasteele C."/>
            <person name="Vares D."/>
            <person name="Vear F."/>
            <person name="Vautrin S."/>
            <person name="Crespi M."/>
            <person name="Mangin B."/>
            <person name="Burke J.M."/>
            <person name="Salse J."/>
            <person name="Munos S."/>
            <person name="Vincourt P."/>
            <person name="Rieseberg L.H."/>
            <person name="Langlade N.B."/>
        </authorList>
    </citation>
    <scope>NUCLEOTIDE SEQUENCE [LARGE SCALE GENOMIC DNA]</scope>
    <source>
        <strain evidence="3">cv. SF193</strain>
    </source>
</reference>
<dbReference type="SUPFAM" id="SSF81383">
    <property type="entry name" value="F-box domain"/>
    <property type="match status" value="1"/>
</dbReference>
<dbReference type="OMA" id="GENAICW"/>
<keyword evidence="3" id="KW-1185">Reference proteome</keyword>
<dbReference type="PANTHER" id="PTHR32278">
    <property type="entry name" value="F-BOX DOMAIN-CONTAINING PROTEIN"/>
    <property type="match status" value="1"/>
</dbReference>
<organism evidence="2 3">
    <name type="scientific">Helianthus annuus</name>
    <name type="common">Common sunflower</name>
    <dbReference type="NCBI Taxonomy" id="4232"/>
    <lineage>
        <taxon>Eukaryota</taxon>
        <taxon>Viridiplantae</taxon>
        <taxon>Streptophyta</taxon>
        <taxon>Embryophyta</taxon>
        <taxon>Tracheophyta</taxon>
        <taxon>Spermatophyta</taxon>
        <taxon>Magnoliopsida</taxon>
        <taxon>eudicotyledons</taxon>
        <taxon>Gunneridae</taxon>
        <taxon>Pentapetalae</taxon>
        <taxon>asterids</taxon>
        <taxon>campanulids</taxon>
        <taxon>Asterales</taxon>
        <taxon>Asteraceae</taxon>
        <taxon>Asteroideae</taxon>
        <taxon>Heliantheae alliance</taxon>
        <taxon>Heliantheae</taxon>
        <taxon>Helianthus</taxon>
    </lineage>
</organism>
<accession>A0A251UG56</accession>
<dbReference type="PROSITE" id="PS50181">
    <property type="entry name" value="FBOX"/>
    <property type="match status" value="1"/>
</dbReference>
<dbReference type="PANTHER" id="PTHR32278:SF61">
    <property type="entry name" value="F-BOX DOMAIN, PHLOEM PROTEIN 2-LIKE PROTEIN-RELATED"/>
    <property type="match status" value="1"/>
</dbReference>
<protein>
    <submittedName>
        <fullName evidence="2">Putative F-box domain-containing protein</fullName>
    </submittedName>
</protein>
<evidence type="ECO:0000313" key="3">
    <source>
        <dbReference type="Proteomes" id="UP000215914"/>
    </source>
</evidence>
<gene>
    <name evidence="2" type="ORF">HannXRQ_Chr06g0170101</name>
</gene>
<evidence type="ECO:0000313" key="2">
    <source>
        <dbReference type="EMBL" id="OTG22308.1"/>
    </source>
</evidence>
<dbReference type="CDD" id="cd22162">
    <property type="entry name" value="F-box_AtSKIP3-like"/>
    <property type="match status" value="1"/>
</dbReference>
<dbReference type="InParanoid" id="A0A251UG56"/>
<name>A0A251UG56_HELAN</name>
<dbReference type="Proteomes" id="UP000215914">
    <property type="component" value="Chromosome 6"/>
</dbReference>
<dbReference type="AlphaFoldDB" id="A0A251UG56"/>
<evidence type="ECO:0000259" key="1">
    <source>
        <dbReference type="PROSITE" id="PS50181"/>
    </source>
</evidence>
<dbReference type="Gene3D" id="1.20.1280.50">
    <property type="match status" value="1"/>
</dbReference>
<dbReference type="InterPro" id="IPR036047">
    <property type="entry name" value="F-box-like_dom_sf"/>
</dbReference>